<feature type="transmembrane region" description="Helical" evidence="1">
    <location>
        <begin position="176"/>
        <end position="197"/>
    </location>
</feature>
<accession>A0AAW2RZF6</accession>
<keyword evidence="1" id="KW-1133">Transmembrane helix</keyword>
<reference evidence="2" key="2">
    <citation type="journal article" date="2024" name="Plant">
        <title>Genomic evolution and insights into agronomic trait innovations of Sesamum species.</title>
        <authorList>
            <person name="Miao H."/>
            <person name="Wang L."/>
            <person name="Qu L."/>
            <person name="Liu H."/>
            <person name="Sun Y."/>
            <person name="Le M."/>
            <person name="Wang Q."/>
            <person name="Wei S."/>
            <person name="Zheng Y."/>
            <person name="Lin W."/>
            <person name="Duan Y."/>
            <person name="Cao H."/>
            <person name="Xiong S."/>
            <person name="Wang X."/>
            <person name="Wei L."/>
            <person name="Li C."/>
            <person name="Ma Q."/>
            <person name="Ju M."/>
            <person name="Zhao R."/>
            <person name="Li G."/>
            <person name="Mu C."/>
            <person name="Tian Q."/>
            <person name="Mei H."/>
            <person name="Zhang T."/>
            <person name="Gao T."/>
            <person name="Zhang H."/>
        </authorList>
    </citation>
    <scope>NUCLEOTIDE SEQUENCE</scope>
    <source>
        <strain evidence="2">G02</strain>
    </source>
</reference>
<organism evidence="2">
    <name type="scientific">Sesamum radiatum</name>
    <name type="common">Black benniseed</name>
    <dbReference type="NCBI Taxonomy" id="300843"/>
    <lineage>
        <taxon>Eukaryota</taxon>
        <taxon>Viridiplantae</taxon>
        <taxon>Streptophyta</taxon>
        <taxon>Embryophyta</taxon>
        <taxon>Tracheophyta</taxon>
        <taxon>Spermatophyta</taxon>
        <taxon>Magnoliopsida</taxon>
        <taxon>eudicotyledons</taxon>
        <taxon>Gunneridae</taxon>
        <taxon>Pentapetalae</taxon>
        <taxon>asterids</taxon>
        <taxon>lamiids</taxon>
        <taxon>Lamiales</taxon>
        <taxon>Pedaliaceae</taxon>
        <taxon>Sesamum</taxon>
    </lineage>
</organism>
<feature type="transmembrane region" description="Helical" evidence="1">
    <location>
        <begin position="62"/>
        <end position="83"/>
    </location>
</feature>
<reference evidence="2" key="1">
    <citation type="submission" date="2020-06" db="EMBL/GenBank/DDBJ databases">
        <authorList>
            <person name="Li T."/>
            <person name="Hu X."/>
            <person name="Zhang T."/>
            <person name="Song X."/>
            <person name="Zhang H."/>
            <person name="Dai N."/>
            <person name="Sheng W."/>
            <person name="Hou X."/>
            <person name="Wei L."/>
        </authorList>
    </citation>
    <scope>NUCLEOTIDE SEQUENCE</scope>
    <source>
        <strain evidence="2">G02</strain>
        <tissue evidence="2">Leaf</tissue>
    </source>
</reference>
<comment type="caution">
    <text evidence="2">The sequence shown here is derived from an EMBL/GenBank/DDBJ whole genome shotgun (WGS) entry which is preliminary data.</text>
</comment>
<evidence type="ECO:0000313" key="2">
    <source>
        <dbReference type="EMBL" id="KAL0385529.1"/>
    </source>
</evidence>
<dbReference type="PANTHER" id="PTHR12242">
    <property type="entry name" value="OS02G0130600 PROTEIN-RELATED"/>
    <property type="match status" value="1"/>
</dbReference>
<dbReference type="EMBL" id="JACGWJ010000012">
    <property type="protein sequence ID" value="KAL0385529.1"/>
    <property type="molecule type" value="Genomic_DNA"/>
</dbReference>
<keyword evidence="1" id="KW-0472">Membrane</keyword>
<gene>
    <name evidence="2" type="ORF">Sradi_2947200</name>
</gene>
<dbReference type="AlphaFoldDB" id="A0AAW2RZF6"/>
<sequence length="204" mass="22980">MNNFHLALKYSANKGKLVYTGTLCLTMTRFGTLWNSKQYPDDVNCVSKCVYFSLTLFWSNRWTFTLVTLYFGLGSSLSIHGCLRYCREAESRRDYCVGPDADHGSYVPLILEENADLSSMTGSSNHHGEPNRRTAASVWGYVLQIVFQMCAGAVVLTDIVFWSIIYPSLITRNYRLTFLVLCMHSVNAVLLLGDAILNSLVVPY</sequence>
<evidence type="ECO:0000256" key="1">
    <source>
        <dbReference type="SAM" id="Phobius"/>
    </source>
</evidence>
<protein>
    <submittedName>
        <fullName evidence="2">Uncharacterized protein</fullName>
    </submittedName>
</protein>
<name>A0AAW2RZF6_SESRA</name>
<proteinExistence type="predicted"/>
<keyword evidence="1" id="KW-0812">Transmembrane</keyword>
<feature type="transmembrane region" description="Helical" evidence="1">
    <location>
        <begin position="141"/>
        <end position="164"/>
    </location>
</feature>
<dbReference type="PANTHER" id="PTHR12242:SF10">
    <property type="entry name" value="TRANSMEMBRANE PROTEIN"/>
    <property type="match status" value="1"/>
</dbReference>
<dbReference type="GO" id="GO:0016020">
    <property type="term" value="C:membrane"/>
    <property type="evidence" value="ECO:0007669"/>
    <property type="project" value="TreeGrafter"/>
</dbReference>